<accession>A0A9Q8Q119</accession>
<organism evidence="1 2">
    <name type="scientific">Moellerella wisconsensis</name>
    <dbReference type="NCBI Taxonomy" id="158849"/>
    <lineage>
        <taxon>Bacteria</taxon>
        <taxon>Pseudomonadati</taxon>
        <taxon>Pseudomonadota</taxon>
        <taxon>Gammaproteobacteria</taxon>
        <taxon>Enterobacterales</taxon>
        <taxon>Morganellaceae</taxon>
        <taxon>Moellerella</taxon>
    </lineage>
</organism>
<name>A0A9Q8Q119_9GAMM</name>
<protein>
    <submittedName>
        <fullName evidence="1">Virulence factor SrfB</fullName>
    </submittedName>
</protein>
<dbReference type="InterPro" id="IPR043129">
    <property type="entry name" value="ATPase_NBD"/>
</dbReference>
<dbReference type="Pfam" id="PF07520">
    <property type="entry name" value="SrfB"/>
    <property type="match status" value="1"/>
</dbReference>
<gene>
    <name evidence="1" type="ORF">MNY72_01565</name>
</gene>
<sequence length="997" mass="112083">MLAPITDYKDKITLIRDSNIQFLDFGFALNGRKEFGEFICKGENGPLMRLIYNERDNNYLYPAPENSKAVECDSELSFSLEQSLKLLNNVWLPVPFFRFVPKRTFSDGPTNWVRVMFHQLDTPDDEGNTHRVVMAFDTKIAPDRDNTAYLAPCEDDIRSGVSFALAHKSHEVADFLELPWIDHWLKEVFSEQAIAVQKLYHDQLEDALAEFQHQAHYLNLLNILGDKLEIPEIKINAVKLQEPAINVDLILDVGNSRTCGILIEDHENDNKGLTQLYELSLRDLSLPYQVYSEPFQSRIEFAQAEFGKQDFSIKSGRNDAFMWPTIGRVGPEANRMAAQRLGTEGSTGISSPKRYLWDDTSYSPGWRFSRAFGQTDREPLATAAPMTYLLNDQGEPLFRLSQDYRMPVFSPNYSRSSLMTMMLTEVLAQALMQINSPAQRLKMSHASAPRQLRNIILTIPPAMPKPERAIFETCMENALGLIWKAMGWDPIDGELKFDGKDTQCKFPLPTVHVKWDEATCGQLVYIYNETQNNFGERTEAFFASQIREDNRALTGSNALKIASIDIGGGTTDLVITRYTLDNGTGSNVKIIPTQLFREGFKIAGDDILLDIIQICIIPALRVALIDTGVTDPDALMSSLLGSEGLDAGQQVLRQQLTLQIFSPLGLHILGQYEEYDPLKNNAGISATFGELLPDPPTEKVLSYVNDAVNKELGGGHAFSILNVPLEINFAQLHREFISGEHMNITQSIKALCEVLYYYSCDVLLLTGRPSRLPGIQALFEMLQPVPPSRILPLHGYKTGGWYPFNKKGRIDDPKSTAAVGAMLCLLAENSRLLNFYFTTGSFRPYSTVRYLGMLDSNNTITDENVYYRDIDLDKEDFELDDKVQFDVRGGIRLGFRQLNNARWPASPLYTLRVKGKNLARKLSVENGVIHLKLTMERGNVRHDATQGSPERFAIAESSMSDGSSIKKNELSFKLNTLGNSGIGETHYWLDSGSVLGK</sequence>
<dbReference type="RefSeq" id="WP_241542285.1">
    <property type="nucleotide sequence ID" value="NZ_CAWQWN010000001.1"/>
</dbReference>
<dbReference type="EMBL" id="CP093245">
    <property type="protein sequence ID" value="UNH31043.1"/>
    <property type="molecule type" value="Genomic_DNA"/>
</dbReference>
<evidence type="ECO:0000313" key="2">
    <source>
        <dbReference type="Proteomes" id="UP000829116"/>
    </source>
</evidence>
<dbReference type="PIRSF" id="PIRSF034585">
    <property type="entry name" value="SrfB"/>
    <property type="match status" value="1"/>
</dbReference>
<dbReference type="AlphaFoldDB" id="A0A9Q8Q119"/>
<dbReference type="Proteomes" id="UP000829116">
    <property type="component" value="Chromosome"/>
</dbReference>
<evidence type="ECO:0000313" key="1">
    <source>
        <dbReference type="EMBL" id="UNH31043.1"/>
    </source>
</evidence>
<dbReference type="SUPFAM" id="SSF53067">
    <property type="entry name" value="Actin-like ATPase domain"/>
    <property type="match status" value="1"/>
</dbReference>
<reference evidence="1" key="1">
    <citation type="submission" date="2022-03" db="EMBL/GenBank/DDBJ databases">
        <title>ESBL-producing Moellerella wisconsensis and Escherichia marmotae isolated from wild game meat.</title>
        <authorList>
            <person name="Biggel M."/>
        </authorList>
    </citation>
    <scope>NUCLEOTIDE SEQUENCE</scope>
    <source>
        <strain evidence="1">W51</strain>
    </source>
</reference>
<proteinExistence type="predicted"/>
<dbReference type="InterPro" id="IPR009216">
    <property type="entry name" value="Virulence_factor_SrfB"/>
</dbReference>